<dbReference type="Pfam" id="PF13546">
    <property type="entry name" value="DDE_5"/>
    <property type="match status" value="1"/>
</dbReference>
<gene>
    <name evidence="2" type="ORF">LCGC14_2110060</name>
</gene>
<accession>A0A0F9E7F8</accession>
<dbReference type="SUPFAM" id="SSF53098">
    <property type="entry name" value="Ribonuclease H-like"/>
    <property type="match status" value="1"/>
</dbReference>
<proteinExistence type="predicted"/>
<sequence length="426" mass="48566">MDAEQIRGLKPMLARYLKQFDGCFARKDTRAHLSVYVEGQLSDLNAKSVEPIAVHAGVAPRTLQEFLAHYRWDEDRVRDRLRQVMIEKHAGPNSIGIIDETSDVKKGGKTPGVQRQWCGTVGKTENCMVTVHLGYARGDFHGLVDGELFLPESWSEDRDRCREAGIPDDMTYRSKWKIALELHDRASTGGLSFDWLGFDEGYGSKPEFLRILNDREQLFVGEVPRTFTGWIDPPRVTLRPFRRAGGRGRGRKTPRVVSGSHAAISVENMLKYSPALRDQPWVGYHVKDGQKGPIVWEAKHTMITIKGEKGLPGIRLHLVVARNMLDPEEVKYFVSNAPPETPVQTLLLVGFSRWRVERCFEDQKQEIGLDQWEGRRYLGLKRHLILSCLSYLFLATVREQLREKKSGTNRLPDPHGRRLARSFLVA</sequence>
<evidence type="ECO:0000259" key="1">
    <source>
        <dbReference type="Pfam" id="PF13546"/>
    </source>
</evidence>
<comment type="caution">
    <text evidence="2">The sequence shown here is derived from an EMBL/GenBank/DDBJ whole genome shotgun (WGS) entry which is preliminary data.</text>
</comment>
<reference evidence="2" key="1">
    <citation type="journal article" date="2015" name="Nature">
        <title>Complex archaea that bridge the gap between prokaryotes and eukaryotes.</title>
        <authorList>
            <person name="Spang A."/>
            <person name="Saw J.H."/>
            <person name="Jorgensen S.L."/>
            <person name="Zaremba-Niedzwiedzka K."/>
            <person name="Martijn J."/>
            <person name="Lind A.E."/>
            <person name="van Eijk R."/>
            <person name="Schleper C."/>
            <person name="Guy L."/>
            <person name="Ettema T.J."/>
        </authorList>
    </citation>
    <scope>NUCLEOTIDE SEQUENCE</scope>
</reference>
<protein>
    <recommendedName>
        <fullName evidence="1">Transposase IS701-like DDE domain-containing protein</fullName>
    </recommendedName>
</protein>
<evidence type="ECO:0000313" key="2">
    <source>
        <dbReference type="EMBL" id="KKL69924.1"/>
    </source>
</evidence>
<dbReference type="InterPro" id="IPR012337">
    <property type="entry name" value="RNaseH-like_sf"/>
</dbReference>
<dbReference type="PANTHER" id="PTHR33627">
    <property type="entry name" value="TRANSPOSASE"/>
    <property type="match status" value="1"/>
</dbReference>
<dbReference type="InterPro" id="IPR038721">
    <property type="entry name" value="IS701-like_DDE_dom"/>
</dbReference>
<feature type="domain" description="Transposase IS701-like DDE" evidence="1">
    <location>
        <begin position="20"/>
        <end position="290"/>
    </location>
</feature>
<dbReference type="NCBIfam" id="NF033540">
    <property type="entry name" value="transpos_IS701"/>
    <property type="match status" value="1"/>
</dbReference>
<dbReference type="EMBL" id="LAZR01026056">
    <property type="protein sequence ID" value="KKL69924.1"/>
    <property type="molecule type" value="Genomic_DNA"/>
</dbReference>
<organism evidence="2">
    <name type="scientific">marine sediment metagenome</name>
    <dbReference type="NCBI Taxonomy" id="412755"/>
    <lineage>
        <taxon>unclassified sequences</taxon>
        <taxon>metagenomes</taxon>
        <taxon>ecological metagenomes</taxon>
    </lineage>
</organism>
<name>A0A0F9E7F8_9ZZZZ</name>
<dbReference type="PANTHER" id="PTHR33627:SF1">
    <property type="entry name" value="TRANSPOSASE"/>
    <property type="match status" value="1"/>
</dbReference>
<dbReference type="InterPro" id="IPR039365">
    <property type="entry name" value="IS701-like"/>
</dbReference>
<dbReference type="AlphaFoldDB" id="A0A0F9E7F8"/>